<dbReference type="Proteomes" id="UP000537592">
    <property type="component" value="Unassembled WGS sequence"/>
</dbReference>
<evidence type="ECO:0000313" key="3">
    <source>
        <dbReference type="Proteomes" id="UP000537592"/>
    </source>
</evidence>
<dbReference type="AlphaFoldDB" id="A0A7W5Z1X3"/>
<reference evidence="2 3" key="1">
    <citation type="submission" date="2020-08" db="EMBL/GenBank/DDBJ databases">
        <title>Genomic Encyclopedia of Type Strains, Phase IV (KMG-IV): sequencing the most valuable type-strain genomes for metagenomic binning, comparative biology and taxonomic classification.</title>
        <authorList>
            <person name="Goeker M."/>
        </authorList>
    </citation>
    <scope>NUCLEOTIDE SEQUENCE [LARGE SCALE GENOMIC DNA]</scope>
    <source>
        <strain evidence="2 3">DSM 28760</strain>
    </source>
</reference>
<dbReference type="EMBL" id="JACICC010000001">
    <property type="protein sequence ID" value="MBB3808350.1"/>
    <property type="molecule type" value="Genomic_DNA"/>
</dbReference>
<gene>
    <name evidence="2" type="ORF">FHS81_000404</name>
</gene>
<evidence type="ECO:0000256" key="1">
    <source>
        <dbReference type="SAM" id="SignalP"/>
    </source>
</evidence>
<feature type="chain" id="PRO_5030591624" evidence="1">
    <location>
        <begin position="24"/>
        <end position="152"/>
    </location>
</feature>
<organism evidence="2 3">
    <name type="scientific">Pseudochelatococcus contaminans</name>
    <dbReference type="NCBI Taxonomy" id="1538103"/>
    <lineage>
        <taxon>Bacteria</taxon>
        <taxon>Pseudomonadati</taxon>
        <taxon>Pseudomonadota</taxon>
        <taxon>Alphaproteobacteria</taxon>
        <taxon>Hyphomicrobiales</taxon>
        <taxon>Chelatococcaceae</taxon>
        <taxon>Pseudochelatococcus</taxon>
    </lineage>
</organism>
<proteinExistence type="predicted"/>
<dbReference type="RefSeq" id="WP_183750351.1">
    <property type="nucleotide sequence ID" value="NZ_JACICC010000001.1"/>
</dbReference>
<feature type="signal peptide" evidence="1">
    <location>
        <begin position="1"/>
        <end position="23"/>
    </location>
</feature>
<comment type="caution">
    <text evidence="2">The sequence shown here is derived from an EMBL/GenBank/DDBJ whole genome shotgun (WGS) entry which is preliminary data.</text>
</comment>
<evidence type="ECO:0000313" key="2">
    <source>
        <dbReference type="EMBL" id="MBB3808350.1"/>
    </source>
</evidence>
<keyword evidence="3" id="KW-1185">Reference proteome</keyword>
<sequence length="152" mass="16585">MFQHSRILAAALALATVCTPAFALDNAKPITQSDKAWATVRKAVRQGDVVSIELRFETDYPGYSGETIYEKLDDGAIDNVIYLSAGDQRFPLHRTDGKVAAPAELKLKFNYNPDKNPRVGDWKAQFDAPPADAGDIMLTLPNVAPIGPITLK</sequence>
<protein>
    <submittedName>
        <fullName evidence="2">Uncharacterized protein</fullName>
    </submittedName>
</protein>
<accession>A0A7W5Z1X3</accession>
<name>A0A7W5Z1X3_9HYPH</name>
<keyword evidence="1" id="KW-0732">Signal</keyword>